<dbReference type="InterPro" id="IPR013491">
    <property type="entry name" value="Tape_meas_N"/>
</dbReference>
<evidence type="ECO:0000259" key="5">
    <source>
        <dbReference type="Pfam" id="PF20155"/>
    </source>
</evidence>
<feature type="transmembrane region" description="Helical" evidence="3">
    <location>
        <begin position="454"/>
        <end position="472"/>
    </location>
</feature>
<dbReference type="NCBIfam" id="TIGR02675">
    <property type="entry name" value="tape_meas_nterm"/>
    <property type="match status" value="1"/>
</dbReference>
<feature type="region of interest" description="Disordered" evidence="2">
    <location>
        <begin position="119"/>
        <end position="147"/>
    </location>
</feature>
<feature type="domain" description="Bacteriophage tail tape measure C-terminal" evidence="4">
    <location>
        <begin position="961"/>
        <end position="1031"/>
    </location>
</feature>
<name>W9GY45_9PROT</name>
<evidence type="ECO:0000256" key="3">
    <source>
        <dbReference type="SAM" id="Phobius"/>
    </source>
</evidence>
<accession>W9GY45</accession>
<dbReference type="EMBL" id="AVFL01000044">
    <property type="protein sequence ID" value="EWY36403.1"/>
    <property type="molecule type" value="Genomic_DNA"/>
</dbReference>
<evidence type="ECO:0000256" key="1">
    <source>
        <dbReference type="SAM" id="Coils"/>
    </source>
</evidence>
<keyword evidence="1" id="KW-0175">Coiled coil</keyword>
<evidence type="ECO:0000313" key="7">
    <source>
        <dbReference type="Proteomes" id="UP000019486"/>
    </source>
</evidence>
<evidence type="ECO:0000259" key="4">
    <source>
        <dbReference type="Pfam" id="PF09718"/>
    </source>
</evidence>
<keyword evidence="3" id="KW-1133">Transmembrane helix</keyword>
<dbReference type="Proteomes" id="UP000019486">
    <property type="component" value="Unassembled WGS sequence"/>
</dbReference>
<feature type="coiled-coil region" evidence="1">
    <location>
        <begin position="537"/>
        <end position="568"/>
    </location>
</feature>
<evidence type="ECO:0000256" key="2">
    <source>
        <dbReference type="SAM" id="MobiDB-lite"/>
    </source>
</evidence>
<dbReference type="STRING" id="1385369.N825_27035"/>
<dbReference type="RefSeq" id="WP_037460763.1">
    <property type="nucleotide sequence ID" value="NZ_AVFL01000044.1"/>
</dbReference>
<feature type="transmembrane region" description="Helical" evidence="3">
    <location>
        <begin position="484"/>
        <end position="501"/>
    </location>
</feature>
<gene>
    <name evidence="6" type="ORF">N825_27035</name>
</gene>
<dbReference type="PATRIC" id="fig|1385369.3.peg.6570"/>
<feature type="domain" description="Tape measure protein N-terminal" evidence="5">
    <location>
        <begin position="198"/>
        <end position="356"/>
    </location>
</feature>
<reference evidence="6 7" key="1">
    <citation type="submission" date="2013-08" db="EMBL/GenBank/DDBJ databases">
        <title>The genome sequence of Skermanella stibiiresistens.</title>
        <authorList>
            <person name="Zhu W."/>
            <person name="Wang G."/>
        </authorList>
    </citation>
    <scope>NUCLEOTIDE SEQUENCE [LARGE SCALE GENOMIC DNA]</scope>
    <source>
        <strain evidence="6 7">SB22</strain>
    </source>
</reference>
<dbReference type="Pfam" id="PF20155">
    <property type="entry name" value="TMP_3"/>
    <property type="match status" value="1"/>
</dbReference>
<dbReference type="AlphaFoldDB" id="W9GY45"/>
<keyword evidence="3" id="KW-0472">Membrane</keyword>
<comment type="caution">
    <text evidence="6">The sequence shown here is derived from an EMBL/GenBank/DDBJ whole genome shotgun (WGS) entry which is preliminary data.</text>
</comment>
<dbReference type="InterPro" id="IPR006431">
    <property type="entry name" value="Phage_tape_meas_C"/>
</dbReference>
<proteinExistence type="predicted"/>
<keyword evidence="7" id="KW-1185">Reference proteome</keyword>
<protein>
    <submittedName>
        <fullName evidence="6">Uncharacterized protein</fullName>
    </submittedName>
</protein>
<sequence length="1188" mass="125687">MRRVPMAIEREAHLQILIDGSKAEASAKRLKDALEGVRAKAEQVHKVMNAVGGQRIDLKVSTDQLSQANRSIQALQRQMERTKPIDLTSRGGDTLARMRADLGGIQRQIGMINATRISPRQDPIRPVTPQVSPRPIMPTPSVSPINPVIPSVTPRAPDLSGVTRAVGGLSDGFKRLESAVLSVQGVLAGLGAGLVVRDIAQTGMAFESLEKGLEVATDSAIQGRAEFARLKAETDRLGLSTLDAGKDYVNFLASVTGSSVNVESAKNTFFGVAQAMALLGKSPADASRAFTALSQMASKGKITAEELTGQLAEQLPGAFALTAKALGMSTAELSKAMEKGQVAIQDFFNAFDGAVRAKFPVDRMASASAEFRRFNNAMDEAKRIIADGGFLKGAADGAQELARWLNSVEGRKLATELGGALKSAVDSLIEGFRFLSQHTEGVKTAIQALIAVKIGSWILGIVSAVGGLIGSFGRLGSVLVGHPLLAIPAILGTAVTALVILNGKVQDGTAAWAEHADKMRSIQGLHDQLRGAQGQEREAIQAKIKAVQEEARETVKAIQEQIDKRKELIAWENKLNPGSGTMGPLTNQDEQYGVAPGQDLDARLKSAQERETAAGNVLAGKSPEGVRTRGRPTAGTGRGAATVQPEKAKPTTPATGENVAKRFAEQRDEIKARISAEGELSSAYDMGTDAVEQQTRAMEILNRVQGLNPKYTKAQVAELENLIGALYDAQQAMRFQEAAAGMVESIDQTNRLTDATMRMADSVKQDGTALWEKQAAIEARNAAIQLGISHDKARVDSLTELFRAQKQANEDKGSAEAINQINQGIAATELMTDALKLEGAERTAAMARIQEESRLLAENADLTTELSRRRIDAAATKALAENDNRSQEDIEDLRAQINAASQYQSALGLTGEALIRKNAEIEKTIQLERDGISATNDYGQQQIRLAGQLAVATDRLQRQQDALMDLANSGMTFNEQMRAISYGGLLSMEDALVGIIDGTKGVKEAFADMARSVAADLARMAIRQAITIPLAGLIGGAFGGAAGIGTASAANIGAGVGQAGSIALAGVHHAGGIAGRDAAPFRQLPMTTFMAPSIPRYHTGGIAGAEVPAILKRGEGVFTEGQMKALSPAGGSGPAITNTVSVNMPQGASQEDGARFGKAITRQLEGMVQEQLRRAARPGGMYNPNGMR</sequence>
<keyword evidence="3" id="KW-0812">Transmembrane</keyword>
<dbReference type="OrthoDB" id="7311517at2"/>
<dbReference type="Pfam" id="PF09718">
    <property type="entry name" value="Tape_meas_lam_C"/>
    <property type="match status" value="1"/>
</dbReference>
<evidence type="ECO:0000313" key="6">
    <source>
        <dbReference type="EMBL" id="EWY36403.1"/>
    </source>
</evidence>
<feature type="compositionally biased region" description="Low complexity" evidence="2">
    <location>
        <begin position="631"/>
        <end position="642"/>
    </location>
</feature>
<feature type="region of interest" description="Disordered" evidence="2">
    <location>
        <begin position="620"/>
        <end position="657"/>
    </location>
</feature>
<organism evidence="6 7">
    <name type="scientific">Skermanella stibiiresistens SB22</name>
    <dbReference type="NCBI Taxonomy" id="1385369"/>
    <lineage>
        <taxon>Bacteria</taxon>
        <taxon>Pseudomonadati</taxon>
        <taxon>Pseudomonadota</taxon>
        <taxon>Alphaproteobacteria</taxon>
        <taxon>Rhodospirillales</taxon>
        <taxon>Azospirillaceae</taxon>
        <taxon>Skermanella</taxon>
    </lineage>
</organism>